<comment type="cofactor">
    <cofactor evidence="1">
        <name>FAD</name>
        <dbReference type="ChEBI" id="CHEBI:57692"/>
    </cofactor>
</comment>
<keyword evidence="5" id="KW-0560">Oxidoreductase</keyword>
<dbReference type="SUPFAM" id="SSF51905">
    <property type="entry name" value="FAD/NAD(P)-binding domain"/>
    <property type="match status" value="1"/>
</dbReference>
<dbReference type="GO" id="GO:0050660">
    <property type="term" value="F:flavin adenine dinucleotide binding"/>
    <property type="evidence" value="ECO:0007669"/>
    <property type="project" value="InterPro"/>
</dbReference>
<dbReference type="SUPFAM" id="SSF54373">
    <property type="entry name" value="FAD-linked reductases, C-terminal domain"/>
    <property type="match status" value="1"/>
</dbReference>
<dbReference type="Gene3D" id="3.50.50.60">
    <property type="entry name" value="FAD/NAD(P)-binding domain"/>
    <property type="match status" value="1"/>
</dbReference>
<gene>
    <name evidence="7" type="ORF">PSALAMII_LOCUS9512</name>
</gene>
<dbReference type="Pfam" id="PF01266">
    <property type="entry name" value="DAO"/>
    <property type="match status" value="1"/>
</dbReference>
<comment type="similarity">
    <text evidence="2">Belongs to the MSOX/MTOX family.</text>
</comment>
<evidence type="ECO:0000256" key="4">
    <source>
        <dbReference type="ARBA" id="ARBA00022827"/>
    </source>
</evidence>
<evidence type="ECO:0000313" key="8">
    <source>
        <dbReference type="Proteomes" id="UP001152592"/>
    </source>
</evidence>
<evidence type="ECO:0000256" key="3">
    <source>
        <dbReference type="ARBA" id="ARBA00022630"/>
    </source>
</evidence>
<evidence type="ECO:0000256" key="5">
    <source>
        <dbReference type="ARBA" id="ARBA00023002"/>
    </source>
</evidence>
<dbReference type="InterPro" id="IPR045170">
    <property type="entry name" value="MTOX"/>
</dbReference>
<comment type="caution">
    <text evidence="7">The sequence shown here is derived from an EMBL/GenBank/DDBJ whole genome shotgun (WGS) entry which is preliminary data.</text>
</comment>
<organism evidence="7 8">
    <name type="scientific">Penicillium salamii</name>
    <dbReference type="NCBI Taxonomy" id="1612424"/>
    <lineage>
        <taxon>Eukaryota</taxon>
        <taxon>Fungi</taxon>
        <taxon>Dikarya</taxon>
        <taxon>Ascomycota</taxon>
        <taxon>Pezizomycotina</taxon>
        <taxon>Eurotiomycetes</taxon>
        <taxon>Eurotiomycetidae</taxon>
        <taxon>Eurotiales</taxon>
        <taxon>Aspergillaceae</taxon>
        <taxon>Penicillium</taxon>
    </lineage>
</organism>
<evidence type="ECO:0000259" key="6">
    <source>
        <dbReference type="Pfam" id="PF01266"/>
    </source>
</evidence>
<evidence type="ECO:0000313" key="7">
    <source>
        <dbReference type="EMBL" id="CAG8418800.1"/>
    </source>
</evidence>
<dbReference type="GO" id="GO:0004657">
    <property type="term" value="F:proline dehydrogenase activity"/>
    <property type="evidence" value="ECO:0007669"/>
    <property type="project" value="TreeGrafter"/>
</dbReference>
<dbReference type="GO" id="GO:0008115">
    <property type="term" value="F:sarcosine oxidase activity"/>
    <property type="evidence" value="ECO:0007669"/>
    <property type="project" value="TreeGrafter"/>
</dbReference>
<proteinExistence type="inferred from homology"/>
<dbReference type="EMBL" id="CAJVPD010000279">
    <property type="protein sequence ID" value="CAG8418800.1"/>
    <property type="molecule type" value="Genomic_DNA"/>
</dbReference>
<dbReference type="InterPro" id="IPR006076">
    <property type="entry name" value="FAD-dep_OxRdtase"/>
</dbReference>
<dbReference type="InterPro" id="IPR036188">
    <property type="entry name" value="FAD/NAD-bd_sf"/>
</dbReference>
<name>A0A9W4NUQ4_9EURO</name>
<keyword evidence="4" id="KW-0274">FAD</keyword>
<dbReference type="PANTHER" id="PTHR10961">
    <property type="entry name" value="PEROXISOMAL SARCOSINE OXIDASE"/>
    <property type="match status" value="1"/>
</dbReference>
<evidence type="ECO:0000256" key="1">
    <source>
        <dbReference type="ARBA" id="ARBA00001974"/>
    </source>
</evidence>
<dbReference type="Proteomes" id="UP001152592">
    <property type="component" value="Unassembled WGS sequence"/>
</dbReference>
<sequence length="485" mass="54117">MPISNIYASTDRGPRVSQLYNRYRRLPWSINYQLHLQIIMEKDQRIIIIGAGAFGLGTALRLKEEGYKSVTVLDRSVPPVPDGSSNDISRIIRFDYGDPIYADIAKEAFDLWKTPDYEEAFHQAPCMWVCQDGTPEQPVQPRAHEYSAKTKRVLTEMGQEWVPLNSVEEAKQHFPKLTGRLATPGFEGFYNTSAGWADAGLACARLMSRCASAGVSFITGPNGQVEEFEKRPDGSIKSVRTKSGRVEGDHFIVATGAWTASLIPSWNSMLAAGQIVGYLRLTPEEVAELRDIPIYFNFSTGFFAFPPHEPTGYLKVACHGFGYTRTESAVTSAPPSSAVASRANYIPPDGLKRLTSGLMDLFPQLAPRGFEKVGLCWYNDTPTGDFIFDHHPEHKNLFIATGGSGHGFKFLPVIGKYIVGSWQRKLSQELLFKWKFPTQFRERFQGEVFTGDGSRGGPERRELTEHELDTFDTALKAASSRHSKI</sequence>
<dbReference type="PANTHER" id="PTHR10961:SF45">
    <property type="entry name" value="FAD DEPENDENT OXIDOREDUCTASE DOMAIN-CONTAINING PROTEIN-RELATED"/>
    <property type="match status" value="1"/>
</dbReference>
<reference evidence="7" key="1">
    <citation type="submission" date="2021-07" db="EMBL/GenBank/DDBJ databases">
        <authorList>
            <person name="Branca A.L. A."/>
        </authorList>
    </citation>
    <scope>NUCLEOTIDE SEQUENCE</scope>
</reference>
<dbReference type="GO" id="GO:0050031">
    <property type="term" value="F:L-pipecolate oxidase activity"/>
    <property type="evidence" value="ECO:0007669"/>
    <property type="project" value="TreeGrafter"/>
</dbReference>
<dbReference type="OrthoDB" id="5379943at2759"/>
<feature type="domain" description="FAD dependent oxidoreductase" evidence="6">
    <location>
        <begin position="45"/>
        <end position="418"/>
    </location>
</feature>
<protein>
    <recommendedName>
        <fullName evidence="6">FAD dependent oxidoreductase domain-containing protein</fullName>
    </recommendedName>
</protein>
<dbReference type="AlphaFoldDB" id="A0A9W4NUQ4"/>
<dbReference type="Gene3D" id="3.30.9.10">
    <property type="entry name" value="D-Amino Acid Oxidase, subunit A, domain 2"/>
    <property type="match status" value="1"/>
</dbReference>
<keyword evidence="3" id="KW-0285">Flavoprotein</keyword>
<evidence type="ECO:0000256" key="2">
    <source>
        <dbReference type="ARBA" id="ARBA00010989"/>
    </source>
</evidence>
<accession>A0A9W4NUQ4</accession>